<proteinExistence type="predicted"/>
<dbReference type="CDD" id="cd06462">
    <property type="entry name" value="Peptidase_S24_S26"/>
    <property type="match status" value="1"/>
</dbReference>
<dbReference type="GO" id="GO:0006465">
    <property type="term" value="P:signal peptide processing"/>
    <property type="evidence" value="ECO:0007669"/>
    <property type="project" value="InterPro"/>
</dbReference>
<name>X1M705_9ZZZZ</name>
<dbReference type="AlphaFoldDB" id="X1M705"/>
<dbReference type="PANTHER" id="PTHR10806:SF6">
    <property type="entry name" value="SIGNAL PEPTIDASE COMPLEX CATALYTIC SUBUNIT SEC11"/>
    <property type="match status" value="1"/>
</dbReference>
<dbReference type="PANTHER" id="PTHR10806">
    <property type="entry name" value="SIGNAL PEPTIDASE COMPLEX CATALYTIC SUBUNIT SEC11"/>
    <property type="match status" value="1"/>
</dbReference>
<feature type="transmembrane region" description="Helical" evidence="1">
    <location>
        <begin position="7"/>
        <end position="29"/>
    </location>
</feature>
<sequence>NNIVREVLGFILILGILYFAMSSVLVLAMRTDTYWRAVISDSMKHEDESWREYFEERGYDPSQFPLQGGFERGDMLVTQGVDSVTEISVGDVIVVDRGEPYPLVHRVVDIRNEDGEARLTTKGDRNKSPDTSLVRPEQIIGKVIFVIPELGHLSLWYQGV</sequence>
<reference evidence="2" key="1">
    <citation type="journal article" date="2014" name="Front. Microbiol.">
        <title>High frequency of phylogenetically diverse reductive dehalogenase-homologous genes in deep subseafloor sedimentary metagenomes.</title>
        <authorList>
            <person name="Kawai M."/>
            <person name="Futagami T."/>
            <person name="Toyoda A."/>
            <person name="Takaki Y."/>
            <person name="Nishi S."/>
            <person name="Hori S."/>
            <person name="Arai W."/>
            <person name="Tsubouchi T."/>
            <person name="Morono Y."/>
            <person name="Uchiyama I."/>
            <person name="Ito T."/>
            <person name="Fujiyama A."/>
            <person name="Inagaki F."/>
            <person name="Takami H."/>
        </authorList>
    </citation>
    <scope>NUCLEOTIDE SEQUENCE</scope>
    <source>
        <strain evidence="2">Expedition CK06-06</strain>
    </source>
</reference>
<dbReference type="EMBL" id="BARV01002033">
    <property type="protein sequence ID" value="GAI02144.1"/>
    <property type="molecule type" value="Genomic_DNA"/>
</dbReference>
<keyword evidence="1" id="KW-1133">Transmembrane helix</keyword>
<evidence type="ECO:0008006" key="3">
    <source>
        <dbReference type="Google" id="ProtNLM"/>
    </source>
</evidence>
<dbReference type="NCBIfam" id="TIGR02228">
    <property type="entry name" value="sigpep_I_arch"/>
    <property type="match status" value="1"/>
</dbReference>
<dbReference type="GO" id="GO:0008233">
    <property type="term" value="F:peptidase activity"/>
    <property type="evidence" value="ECO:0007669"/>
    <property type="project" value="InterPro"/>
</dbReference>
<feature type="non-terminal residue" evidence="2">
    <location>
        <position position="1"/>
    </location>
</feature>
<organism evidence="2">
    <name type="scientific">marine sediment metagenome</name>
    <dbReference type="NCBI Taxonomy" id="412755"/>
    <lineage>
        <taxon>unclassified sequences</taxon>
        <taxon>metagenomes</taxon>
        <taxon>ecological metagenomes</taxon>
    </lineage>
</organism>
<accession>X1M705</accession>
<gene>
    <name evidence="2" type="ORF">S06H3_05474</name>
</gene>
<keyword evidence="1" id="KW-0472">Membrane</keyword>
<evidence type="ECO:0000313" key="2">
    <source>
        <dbReference type="EMBL" id="GAI02144.1"/>
    </source>
</evidence>
<dbReference type="InterPro" id="IPR001733">
    <property type="entry name" value="Peptidase_S26B"/>
</dbReference>
<protein>
    <recommendedName>
        <fullName evidence="3">Signal peptidase I</fullName>
    </recommendedName>
</protein>
<keyword evidence="1" id="KW-0812">Transmembrane</keyword>
<dbReference type="GO" id="GO:0016020">
    <property type="term" value="C:membrane"/>
    <property type="evidence" value="ECO:0007669"/>
    <property type="project" value="InterPro"/>
</dbReference>
<evidence type="ECO:0000256" key="1">
    <source>
        <dbReference type="SAM" id="Phobius"/>
    </source>
</evidence>
<comment type="caution">
    <text evidence="2">The sequence shown here is derived from an EMBL/GenBank/DDBJ whole genome shotgun (WGS) entry which is preliminary data.</text>
</comment>